<dbReference type="AlphaFoldDB" id="A0A1B0AGC7"/>
<reference evidence="1" key="2">
    <citation type="submission" date="2020-05" db="UniProtKB">
        <authorList>
            <consortium name="EnsemblMetazoa"/>
        </authorList>
    </citation>
    <scope>IDENTIFICATION</scope>
    <source>
        <strain evidence="1">IAEA</strain>
    </source>
</reference>
<proteinExistence type="predicted"/>
<evidence type="ECO:0000313" key="2">
    <source>
        <dbReference type="Proteomes" id="UP000092445"/>
    </source>
</evidence>
<evidence type="ECO:0000313" key="1">
    <source>
        <dbReference type="EnsemblMetazoa" id="GPAI044903-PA"/>
    </source>
</evidence>
<reference evidence="2" key="1">
    <citation type="submission" date="2014-03" db="EMBL/GenBank/DDBJ databases">
        <authorList>
            <person name="Aksoy S."/>
            <person name="Warren W."/>
            <person name="Wilson R.K."/>
        </authorList>
    </citation>
    <scope>NUCLEOTIDE SEQUENCE [LARGE SCALE GENOMIC DNA]</scope>
    <source>
        <strain evidence="2">IAEA</strain>
    </source>
</reference>
<dbReference type="EnsemblMetazoa" id="GPAI044903-RA">
    <property type="protein sequence ID" value="GPAI044903-PA"/>
    <property type="gene ID" value="GPAI044903"/>
</dbReference>
<protein>
    <submittedName>
        <fullName evidence="1">Uncharacterized protein</fullName>
    </submittedName>
</protein>
<organism evidence="1 2">
    <name type="scientific">Glossina pallidipes</name>
    <name type="common">Tsetse fly</name>
    <dbReference type="NCBI Taxonomy" id="7398"/>
    <lineage>
        <taxon>Eukaryota</taxon>
        <taxon>Metazoa</taxon>
        <taxon>Ecdysozoa</taxon>
        <taxon>Arthropoda</taxon>
        <taxon>Hexapoda</taxon>
        <taxon>Insecta</taxon>
        <taxon>Pterygota</taxon>
        <taxon>Neoptera</taxon>
        <taxon>Endopterygota</taxon>
        <taxon>Diptera</taxon>
        <taxon>Brachycera</taxon>
        <taxon>Muscomorpha</taxon>
        <taxon>Hippoboscoidea</taxon>
        <taxon>Glossinidae</taxon>
        <taxon>Glossina</taxon>
    </lineage>
</organism>
<name>A0A1B0AGC7_GLOPL</name>
<keyword evidence="2" id="KW-1185">Reference proteome</keyword>
<accession>A0A1B0AGC7</accession>
<sequence>MTIEVLFYLAAPNTFWGELTMKDYYKRTVFSAGKKIFILIGMPGYNGNEVGYKRRLSRNYSFGLREIKSACTSCVLETFLTPNGSRVATLCHVRKQKFNRIISVASNLEGDGFSNMAIDVVRERLEEQTLKKTKN</sequence>
<dbReference type="VEuPathDB" id="VectorBase:GPAI044903"/>
<dbReference type="Proteomes" id="UP000092445">
    <property type="component" value="Unassembled WGS sequence"/>
</dbReference>